<gene>
    <name evidence="2" type="ORF">ANE_LOCUS9563</name>
</gene>
<feature type="region of interest" description="Disordered" evidence="1">
    <location>
        <begin position="172"/>
        <end position="192"/>
    </location>
</feature>
<comment type="caution">
    <text evidence="2">The sequence shown here is derived from an EMBL/GenBank/DDBJ whole genome shotgun (WGS) entry which is preliminary data.</text>
</comment>
<dbReference type="OrthoDB" id="1110606at2759"/>
<dbReference type="EMBL" id="CABITT030000003">
    <property type="protein sequence ID" value="VVA99118.1"/>
    <property type="molecule type" value="Genomic_DNA"/>
</dbReference>
<feature type="compositionally biased region" description="Basic residues" evidence="1">
    <location>
        <begin position="248"/>
        <end position="271"/>
    </location>
</feature>
<keyword evidence="3" id="KW-1185">Reference proteome</keyword>
<dbReference type="Proteomes" id="UP000489600">
    <property type="component" value="Unassembled WGS sequence"/>
</dbReference>
<organism evidence="2 3">
    <name type="scientific">Arabis nemorensis</name>
    <dbReference type="NCBI Taxonomy" id="586526"/>
    <lineage>
        <taxon>Eukaryota</taxon>
        <taxon>Viridiplantae</taxon>
        <taxon>Streptophyta</taxon>
        <taxon>Embryophyta</taxon>
        <taxon>Tracheophyta</taxon>
        <taxon>Spermatophyta</taxon>
        <taxon>Magnoliopsida</taxon>
        <taxon>eudicotyledons</taxon>
        <taxon>Gunneridae</taxon>
        <taxon>Pentapetalae</taxon>
        <taxon>rosids</taxon>
        <taxon>malvids</taxon>
        <taxon>Brassicales</taxon>
        <taxon>Brassicaceae</taxon>
        <taxon>Arabideae</taxon>
        <taxon>Arabis</taxon>
    </lineage>
</organism>
<name>A0A565BBW2_9BRAS</name>
<reference evidence="2" key="1">
    <citation type="submission" date="2019-07" db="EMBL/GenBank/DDBJ databases">
        <authorList>
            <person name="Dittberner H."/>
        </authorList>
    </citation>
    <scope>NUCLEOTIDE SEQUENCE [LARGE SCALE GENOMIC DNA]</scope>
</reference>
<evidence type="ECO:0000256" key="1">
    <source>
        <dbReference type="SAM" id="MobiDB-lite"/>
    </source>
</evidence>
<feature type="compositionally biased region" description="Basic and acidic residues" evidence="1">
    <location>
        <begin position="223"/>
        <end position="234"/>
    </location>
</feature>
<evidence type="ECO:0000313" key="3">
    <source>
        <dbReference type="Proteomes" id="UP000489600"/>
    </source>
</evidence>
<protein>
    <submittedName>
        <fullName evidence="2">Uncharacterized protein</fullName>
    </submittedName>
</protein>
<evidence type="ECO:0000313" key="2">
    <source>
        <dbReference type="EMBL" id="VVA99118.1"/>
    </source>
</evidence>
<proteinExistence type="predicted"/>
<accession>A0A565BBW2</accession>
<feature type="region of interest" description="Disordered" evidence="1">
    <location>
        <begin position="209"/>
        <end position="271"/>
    </location>
</feature>
<dbReference type="AlphaFoldDB" id="A0A565BBW2"/>
<sequence length="271" mass="30522">MMAIDRWVPTVRSDFPTTIPFWVKIMDLPAQYREDEQVESIGKDLGELLNWKIIVPFPMVRVEETDVAREVYAQNEKWDKVEKAAAVTQKPAAATEQKSEVRVRVMEENKRQLLEPVVGGPAHVNKGDGPSKIHKGDGPLCQAHKESPMDQTIYLEAHDVISPLKEILVGAQKEQQGVPRGGPRNLSKGPRRIEQRISKALEVKKKIAQSPLRGSHIHKHASLAKDDPGTRDSALHSVLLPSSLKTGPNKRRLRKNSKTRWLKANHHQTLK</sequence>